<dbReference type="EMBL" id="CP146609">
    <property type="protein sequence ID" value="WWX23688.1"/>
    <property type="molecule type" value="Genomic_DNA"/>
</dbReference>
<name>A0ABZ2J4H9_9BACT</name>
<sequence>MFDFGKSLISMDPDKQKKMLGNATPGQRKSALELGIGFNNQNQQQQQRQQKRDAYHDLDRLNTIVEKENEAHDFFGKGLADWRKNVTGSNPSKDATNLKKQFDDYEHSILSGVPKGGKRHEALSKSLPGIKDGFLKQGHQFAVDKLNERSRSVLDKGLQRIAQGALGARDEKGVKAHDDAAFDLINKYVLSEARFDEKDADAMYGKYLGYAGVEAAKNLEASAMEDSGDGDNPAQQKATAVMEKSEDRQAAPAKSSTEHARKMEAEAAKPGNSTQAAHLIGEWEKETGNSAKEVEEHYRQQPGAKPTWIKDELGKTAYYEKRAKDFEERNPGKTAPAYYREYGDKYVKRFDKLKPGLSKKGQEWMERTKDLLQVKMESGLRSGKWDESKPEELKEKAYDSHSEAYLEAGLADLPQEDIDKVIQAVDRMDMLDPKALKESLQVGGEFISQREFGKAGRSVLTGASHLVPSKEELGKAAKTVIESMPVLPPVR</sequence>
<reference evidence="2 3" key="1">
    <citation type="submission" date="2024-03" db="EMBL/GenBank/DDBJ databases">
        <title>Phenotype and Genome Characterization of a Sulfate-Reducing Bacterium Pseudodesulfovibrio sp. strain 5S69, isolated from Petroleum Reservoir in Tatarstan (Russia).</title>
        <authorList>
            <person name="Bidzhieva S.K."/>
            <person name="Kadnikov V."/>
            <person name="Tourova T.P."/>
            <person name="Samigullina S.R."/>
            <person name="Sokolova D.S."/>
            <person name="Poltaraus A.B."/>
            <person name="Avtukh A.N."/>
            <person name="Tereshina V.M."/>
            <person name="Mardanov A.V."/>
            <person name="Nazina T.N."/>
        </authorList>
    </citation>
    <scope>NUCLEOTIDE SEQUENCE [LARGE SCALE GENOMIC DNA]</scope>
    <source>
        <strain evidence="2 3">5S69</strain>
    </source>
</reference>
<feature type="region of interest" description="Disordered" evidence="1">
    <location>
        <begin position="223"/>
        <end position="275"/>
    </location>
</feature>
<organism evidence="2 3">
    <name type="scientific">Pseudodesulfovibrio methanolicus</name>
    <dbReference type="NCBI Taxonomy" id="3126690"/>
    <lineage>
        <taxon>Bacteria</taxon>
        <taxon>Pseudomonadati</taxon>
        <taxon>Thermodesulfobacteriota</taxon>
        <taxon>Desulfovibrionia</taxon>
        <taxon>Desulfovibrionales</taxon>
        <taxon>Desulfovibrionaceae</taxon>
    </lineage>
</organism>
<dbReference type="Proteomes" id="UP001385389">
    <property type="component" value="Chromosome"/>
</dbReference>
<feature type="region of interest" description="Disordered" evidence="1">
    <location>
        <begin position="1"/>
        <end position="28"/>
    </location>
</feature>
<dbReference type="RefSeq" id="WP_338669385.1">
    <property type="nucleotide sequence ID" value="NZ_CP146609.1"/>
</dbReference>
<evidence type="ECO:0000313" key="3">
    <source>
        <dbReference type="Proteomes" id="UP001385389"/>
    </source>
</evidence>
<evidence type="ECO:0000313" key="2">
    <source>
        <dbReference type="EMBL" id="WWX23688.1"/>
    </source>
</evidence>
<feature type="compositionally biased region" description="Basic and acidic residues" evidence="1">
    <location>
        <begin position="256"/>
        <end position="267"/>
    </location>
</feature>
<keyword evidence="3" id="KW-1185">Reference proteome</keyword>
<protein>
    <submittedName>
        <fullName evidence="2">Uncharacterized protein</fullName>
    </submittedName>
</protein>
<accession>A0ABZ2J4H9</accession>
<proteinExistence type="predicted"/>
<evidence type="ECO:0000256" key="1">
    <source>
        <dbReference type="SAM" id="MobiDB-lite"/>
    </source>
</evidence>
<gene>
    <name evidence="2" type="ORF">V8V93_05665</name>
</gene>